<gene>
    <name evidence="1" type="ORF">UFOPK2593_00735</name>
    <name evidence="2" type="ORF">UFOPK2894_00150</name>
    <name evidence="3" type="ORF">UFOPK3492_00766</name>
</gene>
<evidence type="ECO:0000313" key="3">
    <source>
        <dbReference type="EMBL" id="CAB4897554.1"/>
    </source>
</evidence>
<organism evidence="3">
    <name type="scientific">freshwater metagenome</name>
    <dbReference type="NCBI Taxonomy" id="449393"/>
    <lineage>
        <taxon>unclassified sequences</taxon>
        <taxon>metagenomes</taxon>
        <taxon>ecological metagenomes</taxon>
    </lineage>
</organism>
<dbReference type="EMBL" id="CAFBMD010000049">
    <property type="protein sequence ID" value="CAB4897554.1"/>
    <property type="molecule type" value="Genomic_DNA"/>
</dbReference>
<reference evidence="3" key="1">
    <citation type="submission" date="2020-05" db="EMBL/GenBank/DDBJ databases">
        <authorList>
            <person name="Chiriac C."/>
            <person name="Salcher M."/>
            <person name="Ghai R."/>
            <person name="Kavagutti S V."/>
        </authorList>
    </citation>
    <scope>NUCLEOTIDE SEQUENCE</scope>
</reference>
<evidence type="ECO:0000313" key="1">
    <source>
        <dbReference type="EMBL" id="CAB4703107.1"/>
    </source>
</evidence>
<accession>A0A6J7FUG4</accession>
<sequence length="130" mass="14672">MKYFALLLLLVPLGCDSTRAALEPESNPQLMQAITQVATFSQYRERLIPENIPIEVLDLLFHRLFSEAACRSGSDRVDLLGLEVKALQSTRLSLQIHSRQCAMESIDLLHFSESNGRWMMTTAQSHVITP</sequence>
<protein>
    <submittedName>
        <fullName evidence="3">Unannotated protein</fullName>
    </submittedName>
</protein>
<dbReference type="AlphaFoldDB" id="A0A6J7FUG4"/>
<dbReference type="EMBL" id="CAEZXW010000037">
    <property type="protein sequence ID" value="CAB4703107.1"/>
    <property type="molecule type" value="Genomic_DNA"/>
</dbReference>
<evidence type="ECO:0000313" key="2">
    <source>
        <dbReference type="EMBL" id="CAB4764860.1"/>
    </source>
</evidence>
<name>A0A6J7FUG4_9ZZZZ</name>
<dbReference type="EMBL" id="CAEZZQ010000005">
    <property type="protein sequence ID" value="CAB4764860.1"/>
    <property type="molecule type" value="Genomic_DNA"/>
</dbReference>
<proteinExistence type="predicted"/>